<dbReference type="Pfam" id="PF11474">
    <property type="entry name" value="TEN_TERT"/>
    <property type="match status" value="1"/>
</dbReference>
<reference evidence="3" key="1">
    <citation type="journal article" date="2018" name="Nat. Microbiol.">
        <title>Leveraging single-cell genomics to expand the fungal tree of life.</title>
        <authorList>
            <person name="Ahrendt S.R."/>
            <person name="Quandt C.A."/>
            <person name="Ciobanu D."/>
            <person name="Clum A."/>
            <person name="Salamov A."/>
            <person name="Andreopoulos B."/>
            <person name="Cheng J.F."/>
            <person name="Woyke T."/>
            <person name="Pelin A."/>
            <person name="Henrissat B."/>
            <person name="Reynolds N.K."/>
            <person name="Benny G.L."/>
            <person name="Smith M.E."/>
            <person name="James T.Y."/>
            <person name="Grigoriev I.V."/>
        </authorList>
    </citation>
    <scope>NUCLEOTIDE SEQUENCE [LARGE SCALE GENOMIC DNA]</scope>
    <source>
        <strain evidence="3">RSA 468</strain>
    </source>
</reference>
<organism evidence="2 3">
    <name type="scientific">Dimargaris cristalligena</name>
    <dbReference type="NCBI Taxonomy" id="215637"/>
    <lineage>
        <taxon>Eukaryota</taxon>
        <taxon>Fungi</taxon>
        <taxon>Fungi incertae sedis</taxon>
        <taxon>Zoopagomycota</taxon>
        <taxon>Kickxellomycotina</taxon>
        <taxon>Dimargaritomycetes</taxon>
        <taxon>Dimargaritales</taxon>
        <taxon>Dimargaritaceae</taxon>
        <taxon>Dimargaris</taxon>
    </lineage>
</organism>
<accession>A0A4P9ZQ30</accession>
<dbReference type="Proteomes" id="UP000268162">
    <property type="component" value="Unassembled WGS sequence"/>
</dbReference>
<feature type="domain" description="Telomerase reverse transcriptase TEN" evidence="1">
    <location>
        <begin position="2"/>
        <end position="54"/>
    </location>
</feature>
<evidence type="ECO:0000259" key="1">
    <source>
        <dbReference type="Pfam" id="PF11474"/>
    </source>
</evidence>
<dbReference type="STRING" id="215637.A0A4P9ZQ30"/>
<proteinExistence type="predicted"/>
<protein>
    <recommendedName>
        <fullName evidence="1">Telomerase reverse transcriptase TEN domain-containing protein</fullName>
    </recommendedName>
</protein>
<gene>
    <name evidence="2" type="ORF">BJ085DRAFT_12568</name>
</gene>
<keyword evidence="3" id="KW-1185">Reference proteome</keyword>
<evidence type="ECO:0000313" key="3">
    <source>
        <dbReference type="Proteomes" id="UP000268162"/>
    </source>
</evidence>
<feature type="non-terminal residue" evidence="2">
    <location>
        <position position="63"/>
    </location>
</feature>
<sequence length="63" mass="7186">NTLVNTVKSRPWQKLLGEIGEPSMVYLLTKTSVFQRLPNNCFCQITGFALDKRVQDQDRQGDS</sequence>
<evidence type="ECO:0000313" key="2">
    <source>
        <dbReference type="EMBL" id="RKP35308.1"/>
    </source>
</evidence>
<dbReference type="EMBL" id="ML002903">
    <property type="protein sequence ID" value="RKP35308.1"/>
    <property type="molecule type" value="Genomic_DNA"/>
</dbReference>
<dbReference type="AlphaFoldDB" id="A0A4P9ZQ30"/>
<dbReference type="InterPro" id="IPR049915">
    <property type="entry name" value="TERT_TEN"/>
</dbReference>
<feature type="non-terminal residue" evidence="2">
    <location>
        <position position="1"/>
    </location>
</feature>
<name>A0A4P9ZQ30_9FUNG</name>